<dbReference type="Proteomes" id="UP000663879">
    <property type="component" value="Unassembled WGS sequence"/>
</dbReference>
<evidence type="ECO:0000256" key="1">
    <source>
        <dbReference type="SAM" id="MobiDB-lite"/>
    </source>
</evidence>
<dbReference type="AlphaFoldDB" id="A0A814DWA1"/>
<organism evidence="2 3">
    <name type="scientific">Brachionus calyciflorus</name>
    <dbReference type="NCBI Taxonomy" id="104777"/>
    <lineage>
        <taxon>Eukaryota</taxon>
        <taxon>Metazoa</taxon>
        <taxon>Spiralia</taxon>
        <taxon>Gnathifera</taxon>
        <taxon>Rotifera</taxon>
        <taxon>Eurotatoria</taxon>
        <taxon>Monogononta</taxon>
        <taxon>Pseudotrocha</taxon>
        <taxon>Ploima</taxon>
        <taxon>Brachionidae</taxon>
        <taxon>Brachionus</taxon>
    </lineage>
</organism>
<dbReference type="GO" id="GO:0060271">
    <property type="term" value="P:cilium assembly"/>
    <property type="evidence" value="ECO:0007669"/>
    <property type="project" value="TreeGrafter"/>
</dbReference>
<reference evidence="2" key="1">
    <citation type="submission" date="2021-02" db="EMBL/GenBank/DDBJ databases">
        <authorList>
            <person name="Nowell W R."/>
        </authorList>
    </citation>
    <scope>NUCLEOTIDE SEQUENCE</scope>
    <source>
        <strain evidence="2">Ploen Becks lab</strain>
    </source>
</reference>
<name>A0A814DWA1_9BILA</name>
<dbReference type="EMBL" id="CAJNOC010002977">
    <property type="protein sequence ID" value="CAF0961006.1"/>
    <property type="molecule type" value="Genomic_DNA"/>
</dbReference>
<gene>
    <name evidence="2" type="ORF">OXX778_LOCUS14447</name>
</gene>
<dbReference type="GO" id="GO:0036064">
    <property type="term" value="C:ciliary basal body"/>
    <property type="evidence" value="ECO:0007669"/>
    <property type="project" value="TreeGrafter"/>
</dbReference>
<dbReference type="PANTHER" id="PTHR21223">
    <property type="entry name" value="CBY1-INTERACTING BAR DOMAIN-CONTAINING PROTEIN HOMOLOG"/>
    <property type="match status" value="1"/>
</dbReference>
<sequence length="329" mass="38590">MSDQINYEDYIEILDSTLKYILNFNNQMKNLIKRLKKLRDSGDDMVKSLNEFTNKTNLNTEINSEFCQKYQNFSKCLSIVEDNRDTQIDRLEAKLTKCFENLLESLKLTKTKYKPLLQMYEKEISRNRRGSILVQNGKYICDFSELKEQMSNLIRNFEQEKIKTFNDIFKEYTLIQLSFCSNATRVYTNAYNCLSTNNKPTELNITEMTKSLYQHNFESALIDSTNKQNQTIPKFPFPNQSPKLTSTNTIITSNSIYENNCNITNDLSLNRFISSNSLFGTIKLNNYDDEDFFGDDKDTTEISSEDETYESKKEKVRQDFLKSLDETEL</sequence>
<dbReference type="GO" id="GO:0035869">
    <property type="term" value="C:ciliary transition zone"/>
    <property type="evidence" value="ECO:0007669"/>
    <property type="project" value="TreeGrafter"/>
</dbReference>
<feature type="region of interest" description="Disordered" evidence="1">
    <location>
        <begin position="294"/>
        <end position="317"/>
    </location>
</feature>
<keyword evidence="3" id="KW-1185">Reference proteome</keyword>
<protein>
    <submittedName>
        <fullName evidence="2">Uncharacterized protein</fullName>
    </submittedName>
</protein>
<proteinExistence type="predicted"/>
<evidence type="ECO:0000313" key="2">
    <source>
        <dbReference type="EMBL" id="CAF0961006.1"/>
    </source>
</evidence>
<dbReference type="PANTHER" id="PTHR21223:SF2">
    <property type="entry name" value="CBY1-INTERACTING BAR DOMAIN-CONTAINING PROTEIN HOMOLOG"/>
    <property type="match status" value="1"/>
</dbReference>
<dbReference type="OrthoDB" id="60621at2759"/>
<evidence type="ECO:0000313" key="3">
    <source>
        <dbReference type="Proteomes" id="UP000663879"/>
    </source>
</evidence>
<accession>A0A814DWA1</accession>
<dbReference type="InterPro" id="IPR009602">
    <property type="entry name" value="CBAR/FAM92"/>
</dbReference>
<dbReference type="Pfam" id="PF06730">
    <property type="entry name" value="FAM92"/>
    <property type="match status" value="1"/>
</dbReference>
<comment type="caution">
    <text evidence="2">The sequence shown here is derived from an EMBL/GenBank/DDBJ whole genome shotgun (WGS) entry which is preliminary data.</text>
</comment>